<gene>
    <name evidence="2" type="ORF">CYMTET_17862</name>
</gene>
<proteinExistence type="predicted"/>
<evidence type="ECO:0000313" key="3">
    <source>
        <dbReference type="Proteomes" id="UP001190700"/>
    </source>
</evidence>
<dbReference type="EMBL" id="LGRX02008124">
    <property type="protein sequence ID" value="KAK3273927.1"/>
    <property type="molecule type" value="Genomic_DNA"/>
</dbReference>
<name>A0AAE0G9K4_9CHLO</name>
<evidence type="ECO:0000256" key="1">
    <source>
        <dbReference type="SAM" id="MobiDB-lite"/>
    </source>
</evidence>
<feature type="region of interest" description="Disordered" evidence="1">
    <location>
        <begin position="606"/>
        <end position="653"/>
    </location>
</feature>
<reference evidence="2 3" key="1">
    <citation type="journal article" date="2015" name="Genome Biol. Evol.">
        <title>Comparative Genomics of a Bacterivorous Green Alga Reveals Evolutionary Causalities and Consequences of Phago-Mixotrophic Mode of Nutrition.</title>
        <authorList>
            <person name="Burns J.A."/>
            <person name="Paasch A."/>
            <person name="Narechania A."/>
            <person name="Kim E."/>
        </authorList>
    </citation>
    <scope>NUCLEOTIDE SEQUENCE [LARGE SCALE GENOMIC DNA]</scope>
    <source>
        <strain evidence="2 3">PLY_AMNH</strain>
    </source>
</reference>
<comment type="caution">
    <text evidence="2">The sequence shown here is derived from an EMBL/GenBank/DDBJ whole genome shotgun (WGS) entry which is preliminary data.</text>
</comment>
<keyword evidence="3" id="KW-1185">Reference proteome</keyword>
<feature type="compositionally biased region" description="Low complexity" evidence="1">
    <location>
        <begin position="616"/>
        <end position="630"/>
    </location>
</feature>
<accession>A0AAE0G9K4</accession>
<feature type="region of interest" description="Disordered" evidence="1">
    <location>
        <begin position="298"/>
        <end position="413"/>
    </location>
</feature>
<feature type="compositionally biased region" description="Basic and acidic residues" evidence="1">
    <location>
        <begin position="304"/>
        <end position="335"/>
    </location>
</feature>
<evidence type="ECO:0000313" key="2">
    <source>
        <dbReference type="EMBL" id="KAK3273927.1"/>
    </source>
</evidence>
<sequence length="847" mass="88222">VYAVLRPMQLPGDQPLLEAAAQQAVILTICATLIHVEAFEESALVEWIAFLSAALPTLGYSSLLILSCCRARQQGHACSHPRAQGCHGEVSQHPRGFQSHHGPVCTGLEEGQRGCASCPRPPQVEERWREGVTLGSLPKRARTLPEGRSPRPILSDWTEYSNHCYNMPGGTAAGDPGPGALKEAPPASGAAAAEAEARFQAAAEAEARFQAAAEAEARFQAAAERLRVLEQPPRSASADVDAAGVDMGVSPQRHNLLHAASSKRVSLAGSCPWQRDAAVRSAGAVDAESRALVCGDRYQGASGSDRDQGASGSDRDQGGSGSDRDQGPSGSDRDQGPSGIAPVSSWDRSGAVGGDGKTQNGPEPTPQRAGNAGALVKDEGSLRAPVQASGSLSASSTDAQKEVDTNSDDDDDRARREAMAGVISGVATALAAAARPSGAQRCLDPGAEGTEIVPVAEAVQLNERQFTAATARQTTPDAFVTRFGEREDVGINDWQFGCYGDSHESFDDENRGQMPAPAEHLATPDTAQAWRVVNALQVLHHSFVAGMEHRMTGDALAGAQQEGSAFPMAPEALEDVQVLALRGGLLVQSEDPLLHVDACDVQSCTSFESSGMRPHASSGASSAASSAGASETADSGFETDSTRGSNEELPHNMGNKLAAKVANIRIRAAEDAAFEAPKPAALREAVAFLAPPPPPSSGGSAISPQMAVPQSAISPQMAVSAQSADLHHQAVPEDWMDAFNTDVALGHPESPTPISNPPGSAAALPSLEQIAPDGWCEFGDEDPTFSAKLNARVVQSSERVVVVPVPSLPPYASQQSVTIGDHWDPFDTGDAFNPFSTALFTSDPAPP</sequence>
<organism evidence="2 3">
    <name type="scientific">Cymbomonas tetramitiformis</name>
    <dbReference type="NCBI Taxonomy" id="36881"/>
    <lineage>
        <taxon>Eukaryota</taxon>
        <taxon>Viridiplantae</taxon>
        <taxon>Chlorophyta</taxon>
        <taxon>Pyramimonadophyceae</taxon>
        <taxon>Pyramimonadales</taxon>
        <taxon>Pyramimonadaceae</taxon>
        <taxon>Cymbomonas</taxon>
    </lineage>
</organism>
<dbReference type="Proteomes" id="UP001190700">
    <property type="component" value="Unassembled WGS sequence"/>
</dbReference>
<dbReference type="AlphaFoldDB" id="A0AAE0G9K4"/>
<feature type="compositionally biased region" description="Low complexity" evidence="1">
    <location>
        <begin position="171"/>
        <end position="180"/>
    </location>
</feature>
<feature type="compositionally biased region" description="Polar residues" evidence="1">
    <location>
        <begin position="388"/>
        <end position="398"/>
    </location>
</feature>
<feature type="non-terminal residue" evidence="2">
    <location>
        <position position="1"/>
    </location>
</feature>
<feature type="region of interest" description="Disordered" evidence="1">
    <location>
        <begin position="171"/>
        <end position="191"/>
    </location>
</feature>
<protein>
    <submittedName>
        <fullName evidence="2">Uncharacterized protein</fullName>
    </submittedName>
</protein>